<accession>A0A2U3VT87</accession>
<evidence type="ECO:0000256" key="3">
    <source>
        <dbReference type="SAM" id="MobiDB-lite"/>
    </source>
</evidence>
<dbReference type="Proteomes" id="UP000245340">
    <property type="component" value="Unplaced"/>
</dbReference>
<dbReference type="PROSITE" id="PS50106">
    <property type="entry name" value="PDZ"/>
    <property type="match status" value="3"/>
</dbReference>
<protein>
    <submittedName>
        <fullName evidence="6">Na(+)/H(+) exchange regulatory cofactor NHE-RF3 isoform X3</fullName>
    </submittedName>
</protein>
<feature type="domain" description="PDZ" evidence="4">
    <location>
        <begin position="135"/>
        <end position="212"/>
    </location>
</feature>
<organism evidence="5 6">
    <name type="scientific">Odobenus rosmarus divergens</name>
    <name type="common">Pacific walrus</name>
    <dbReference type="NCBI Taxonomy" id="9708"/>
    <lineage>
        <taxon>Eukaryota</taxon>
        <taxon>Metazoa</taxon>
        <taxon>Chordata</taxon>
        <taxon>Craniata</taxon>
        <taxon>Vertebrata</taxon>
        <taxon>Euteleostomi</taxon>
        <taxon>Mammalia</taxon>
        <taxon>Eutheria</taxon>
        <taxon>Laurasiatheria</taxon>
        <taxon>Carnivora</taxon>
        <taxon>Caniformia</taxon>
        <taxon>Pinnipedia</taxon>
        <taxon>Odobenidae</taxon>
        <taxon>Odobenus</taxon>
    </lineage>
</organism>
<keyword evidence="5" id="KW-1185">Reference proteome</keyword>
<dbReference type="GO" id="GO:0005102">
    <property type="term" value="F:signaling receptor binding"/>
    <property type="evidence" value="ECO:0007669"/>
    <property type="project" value="TreeGrafter"/>
</dbReference>
<evidence type="ECO:0000256" key="1">
    <source>
        <dbReference type="ARBA" id="ARBA00022737"/>
    </source>
</evidence>
<evidence type="ECO:0000259" key="4">
    <source>
        <dbReference type="PROSITE" id="PS50106"/>
    </source>
</evidence>
<feature type="region of interest" description="Disordered" evidence="3">
    <location>
        <begin position="365"/>
        <end position="407"/>
    </location>
</feature>
<evidence type="ECO:0000313" key="6">
    <source>
        <dbReference type="RefSeq" id="XP_004398450.1"/>
    </source>
</evidence>
<name>A0A2U3VT87_ODORO</name>
<dbReference type="InterPro" id="IPR051067">
    <property type="entry name" value="NHER"/>
</dbReference>
<dbReference type="InterPro" id="IPR001478">
    <property type="entry name" value="PDZ"/>
</dbReference>
<feature type="domain" description="PDZ" evidence="4">
    <location>
        <begin position="266"/>
        <end position="346"/>
    </location>
</feature>
<feature type="compositionally biased region" description="Low complexity" evidence="3">
    <location>
        <begin position="393"/>
        <end position="407"/>
    </location>
</feature>
<dbReference type="InterPro" id="IPR036034">
    <property type="entry name" value="PDZ_sf"/>
</dbReference>
<dbReference type="AlphaFoldDB" id="A0A2U3VT87"/>
<dbReference type="Pfam" id="PF00595">
    <property type="entry name" value="PDZ"/>
    <property type="match status" value="3"/>
</dbReference>
<proteinExistence type="inferred from homology"/>
<dbReference type="PANTHER" id="PTHR14191:SF6">
    <property type="entry name" value="NA(+)_H(+) EXCHANGE REGULATORY COFACTOR NHE-RF3-RELATED"/>
    <property type="match status" value="1"/>
</dbReference>
<evidence type="ECO:0000256" key="2">
    <source>
        <dbReference type="ARBA" id="ARBA00038110"/>
    </source>
</evidence>
<feature type="domain" description="PDZ" evidence="4">
    <location>
        <begin position="9"/>
        <end position="90"/>
    </location>
</feature>
<dbReference type="GeneID" id="101382021"/>
<dbReference type="KEGG" id="oro:101382021"/>
<dbReference type="CDD" id="cd06768">
    <property type="entry name" value="PDZ_NHERF-like"/>
    <property type="match status" value="3"/>
</dbReference>
<comment type="similarity">
    <text evidence="2">Belongs to the NHER family.</text>
</comment>
<gene>
    <name evidence="6" type="primary">PDZK1</name>
</gene>
<dbReference type="Gene3D" id="2.30.42.10">
    <property type="match status" value="3"/>
</dbReference>
<feature type="compositionally biased region" description="Basic and acidic residues" evidence="3">
    <location>
        <begin position="372"/>
        <end position="391"/>
    </location>
</feature>
<keyword evidence="1" id="KW-0677">Repeat</keyword>
<evidence type="ECO:0000313" key="5">
    <source>
        <dbReference type="Proteomes" id="UP000245340"/>
    </source>
</evidence>
<dbReference type="CTD" id="5174"/>
<dbReference type="SMART" id="SM00228">
    <property type="entry name" value="PDZ"/>
    <property type="match status" value="3"/>
</dbReference>
<dbReference type="SUPFAM" id="SSF50156">
    <property type="entry name" value="PDZ domain-like"/>
    <property type="match status" value="3"/>
</dbReference>
<dbReference type="GO" id="GO:0016324">
    <property type="term" value="C:apical plasma membrane"/>
    <property type="evidence" value="ECO:0007669"/>
    <property type="project" value="TreeGrafter"/>
</dbReference>
<sequence>MASTFHPRECELSKQEGQSYGFFLRIEKDTAGHLVRIVEKGSPAEKAGLQDGDRVLRINGVFVDKEEHMQVVDLVRKSGNSVTLLVLDGDSYEKAMKKQVDLEELGQSQKEPSVNDKKLPSVVNEGAQTWTQPRLCYLVKEGNSYGFSLKTVQGQVIKDIDSGSPAEEAGLKNNDLLVAVNGESVESLDHDSVVEMIRKGGDQTSLLVVDKETDNMYRLAHFSPFLYYQSQELPNGSVKETAAPTPAPLEVSSPDTTEEVDHKPKLCRLVKGENGYGFHLNAIQGRPGSFIKEVLKGSPAELAGLEDEDIIIEVNGVNVADEPYEKVVDRIQSSGENVTLLVCGKKAYDYFQAKKIPIVSSMADPLDAPAASKEETLAEPEHDSHMAKERAYSTASHSSSNSEDTEM</sequence>
<dbReference type="GO" id="GO:0043495">
    <property type="term" value="F:protein-membrane adaptor activity"/>
    <property type="evidence" value="ECO:0007669"/>
    <property type="project" value="TreeGrafter"/>
</dbReference>
<dbReference type="GO" id="GO:0072659">
    <property type="term" value="P:protein localization to plasma membrane"/>
    <property type="evidence" value="ECO:0007669"/>
    <property type="project" value="TreeGrafter"/>
</dbReference>
<feature type="region of interest" description="Disordered" evidence="3">
    <location>
        <begin position="237"/>
        <end position="260"/>
    </location>
</feature>
<dbReference type="FunFam" id="2.30.42.10:FF:000166">
    <property type="entry name" value="Na(+)/H(+) exchange regulatory cofactor NHE-RF3 isoform X1"/>
    <property type="match status" value="1"/>
</dbReference>
<dbReference type="RefSeq" id="XP_004398450.1">
    <property type="nucleotide sequence ID" value="XM_004398393.2"/>
</dbReference>
<reference evidence="6" key="1">
    <citation type="submission" date="2025-08" db="UniProtKB">
        <authorList>
            <consortium name="RefSeq"/>
        </authorList>
    </citation>
    <scope>IDENTIFICATION</scope>
</reference>
<dbReference type="PANTHER" id="PTHR14191">
    <property type="entry name" value="PDZ DOMAIN CONTAINING PROTEIN"/>
    <property type="match status" value="1"/>
</dbReference>